<organism evidence="6 7">
    <name type="scientific">Microbacterium dauci</name>
    <dbReference type="NCBI Taxonomy" id="3048008"/>
    <lineage>
        <taxon>Bacteria</taxon>
        <taxon>Bacillati</taxon>
        <taxon>Actinomycetota</taxon>
        <taxon>Actinomycetes</taxon>
        <taxon>Micrococcales</taxon>
        <taxon>Microbacteriaceae</taxon>
        <taxon>Microbacterium</taxon>
    </lineage>
</organism>
<dbReference type="Gene3D" id="3.30.360.10">
    <property type="entry name" value="Dihydrodipicolinate Reductase, domain 2"/>
    <property type="match status" value="1"/>
</dbReference>
<evidence type="ECO:0000259" key="5">
    <source>
        <dbReference type="Pfam" id="PF22725"/>
    </source>
</evidence>
<comment type="similarity">
    <text evidence="1">Belongs to the Gfo/Idh/MocA family.</text>
</comment>
<keyword evidence="7" id="KW-1185">Reference proteome</keyword>
<evidence type="ECO:0000256" key="3">
    <source>
        <dbReference type="ARBA" id="ARBA00023027"/>
    </source>
</evidence>
<reference evidence="6 7" key="1">
    <citation type="submission" date="2023-05" db="EMBL/GenBank/DDBJ databases">
        <title>Microbacterium dauci sp.nov., Isolated from Carrot Rhizosphere Soil.</title>
        <authorList>
            <person name="Xiao Z."/>
            <person name="Zheng J."/>
        </authorList>
    </citation>
    <scope>NUCLEOTIDE SEQUENCE [LARGE SCALE GENOMIC DNA]</scope>
    <source>
        <strain evidence="6 7">LX3-4</strain>
    </source>
</reference>
<keyword evidence="3" id="KW-0520">NAD</keyword>
<name>A0ABT6ZEK0_9MICO</name>
<dbReference type="SUPFAM" id="SSF55347">
    <property type="entry name" value="Glyceraldehyde-3-phosphate dehydrogenase-like, C-terminal domain"/>
    <property type="match status" value="1"/>
</dbReference>
<protein>
    <submittedName>
        <fullName evidence="6">Gfo/Idh/MocA family oxidoreductase</fullName>
    </submittedName>
</protein>
<keyword evidence="2" id="KW-0560">Oxidoreductase</keyword>
<sequence length="330" mass="34241">MTHARWGILGTGGISTNFAEGLRDAELGRLHAVGARDESSAEEFGARHGADVVGTYRDILARDDVDAVYIGTVHTTHVELVIAALEAGKAVLCEKPLGIDVAETDAALAAAAAAGLPLVEAFKYRFGPFPDRMRALIEAGELGAVTRLESAMGFAAPERTGRLFDPAVAGGAILDAGCYPVSLAVGVAAWAGEDVASARIVSADGVIGPTGVDDEASAVIEIGGFTAHVRTAIVEQLPRVATITGSTGVLEIPNVWGSRSESTEGAVVRRPDGSVRREEQIEAAVVQPMAAEADAVIAALRDGRTEVAEMPWAQTRATARLLADWRAALA</sequence>
<evidence type="ECO:0000256" key="2">
    <source>
        <dbReference type="ARBA" id="ARBA00023002"/>
    </source>
</evidence>
<dbReference type="InterPro" id="IPR000683">
    <property type="entry name" value="Gfo/Idh/MocA-like_OxRdtase_N"/>
</dbReference>
<dbReference type="RefSeq" id="WP_283716245.1">
    <property type="nucleotide sequence ID" value="NZ_JASJND010000006.1"/>
</dbReference>
<dbReference type="PANTHER" id="PTHR22604:SF105">
    <property type="entry name" value="TRANS-1,2-DIHYDROBENZENE-1,2-DIOL DEHYDROGENASE"/>
    <property type="match status" value="1"/>
</dbReference>
<dbReference type="Pfam" id="PF22725">
    <property type="entry name" value="GFO_IDH_MocA_C3"/>
    <property type="match status" value="1"/>
</dbReference>
<accession>A0ABT6ZEK0</accession>
<dbReference type="Proteomes" id="UP001321481">
    <property type="component" value="Unassembled WGS sequence"/>
</dbReference>
<dbReference type="Pfam" id="PF01408">
    <property type="entry name" value="GFO_IDH_MocA"/>
    <property type="match status" value="1"/>
</dbReference>
<dbReference type="InterPro" id="IPR050984">
    <property type="entry name" value="Gfo/Idh/MocA_domain"/>
</dbReference>
<evidence type="ECO:0000259" key="4">
    <source>
        <dbReference type="Pfam" id="PF01408"/>
    </source>
</evidence>
<evidence type="ECO:0000313" key="6">
    <source>
        <dbReference type="EMBL" id="MDJ1114592.1"/>
    </source>
</evidence>
<evidence type="ECO:0000313" key="7">
    <source>
        <dbReference type="Proteomes" id="UP001321481"/>
    </source>
</evidence>
<dbReference type="InterPro" id="IPR036291">
    <property type="entry name" value="NAD(P)-bd_dom_sf"/>
</dbReference>
<gene>
    <name evidence="6" type="ORF">QNI14_09010</name>
</gene>
<dbReference type="EMBL" id="JASJND010000006">
    <property type="protein sequence ID" value="MDJ1114592.1"/>
    <property type="molecule type" value="Genomic_DNA"/>
</dbReference>
<proteinExistence type="inferred from homology"/>
<feature type="domain" description="Gfo/Idh/MocA-like oxidoreductase N-terminal" evidence="4">
    <location>
        <begin position="5"/>
        <end position="118"/>
    </location>
</feature>
<comment type="caution">
    <text evidence="6">The sequence shown here is derived from an EMBL/GenBank/DDBJ whole genome shotgun (WGS) entry which is preliminary data.</text>
</comment>
<evidence type="ECO:0000256" key="1">
    <source>
        <dbReference type="ARBA" id="ARBA00010928"/>
    </source>
</evidence>
<dbReference type="PANTHER" id="PTHR22604">
    <property type="entry name" value="OXIDOREDUCTASES"/>
    <property type="match status" value="1"/>
</dbReference>
<dbReference type="Gene3D" id="3.40.50.720">
    <property type="entry name" value="NAD(P)-binding Rossmann-like Domain"/>
    <property type="match status" value="1"/>
</dbReference>
<dbReference type="SUPFAM" id="SSF51735">
    <property type="entry name" value="NAD(P)-binding Rossmann-fold domains"/>
    <property type="match status" value="1"/>
</dbReference>
<dbReference type="InterPro" id="IPR055170">
    <property type="entry name" value="GFO_IDH_MocA-like_dom"/>
</dbReference>
<feature type="domain" description="GFO/IDH/MocA-like oxidoreductase" evidence="5">
    <location>
        <begin position="132"/>
        <end position="250"/>
    </location>
</feature>